<keyword evidence="6 11" id="KW-0288">FMN</keyword>
<keyword evidence="4 11" id="KW-0028">Amino-acid biosynthesis</keyword>
<dbReference type="GO" id="GO:0009073">
    <property type="term" value="P:aromatic amino acid family biosynthetic process"/>
    <property type="evidence" value="ECO:0007669"/>
    <property type="project" value="UniProtKB-KW"/>
</dbReference>
<accession>A0A9D1Z9H1</accession>
<dbReference type="HAMAP" id="MF_00300">
    <property type="entry name" value="Chorismate_synth"/>
    <property type="match status" value="1"/>
</dbReference>
<feature type="binding site" evidence="11">
    <location>
        <position position="330"/>
    </location>
    <ligand>
        <name>FMN</name>
        <dbReference type="ChEBI" id="CHEBI:58210"/>
    </ligand>
</feature>
<dbReference type="InterPro" id="IPR020541">
    <property type="entry name" value="Chorismate_synthase_CS"/>
</dbReference>
<evidence type="ECO:0000256" key="4">
    <source>
        <dbReference type="ARBA" id="ARBA00022605"/>
    </source>
</evidence>
<dbReference type="NCBIfam" id="TIGR00033">
    <property type="entry name" value="aroC"/>
    <property type="match status" value="1"/>
</dbReference>
<comment type="catalytic activity">
    <reaction evidence="11 12">
        <text>5-O-(1-carboxyvinyl)-3-phosphoshikimate = chorismate + phosphate</text>
        <dbReference type="Rhea" id="RHEA:21020"/>
        <dbReference type="ChEBI" id="CHEBI:29748"/>
        <dbReference type="ChEBI" id="CHEBI:43474"/>
        <dbReference type="ChEBI" id="CHEBI:57701"/>
        <dbReference type="EC" id="4.2.3.5"/>
    </reaction>
</comment>
<dbReference type="PANTHER" id="PTHR21085:SF0">
    <property type="entry name" value="CHORISMATE SYNTHASE"/>
    <property type="match status" value="1"/>
</dbReference>
<dbReference type="GO" id="GO:0010181">
    <property type="term" value="F:FMN binding"/>
    <property type="evidence" value="ECO:0007669"/>
    <property type="project" value="TreeGrafter"/>
</dbReference>
<evidence type="ECO:0000313" key="14">
    <source>
        <dbReference type="Proteomes" id="UP000824135"/>
    </source>
</evidence>
<comment type="cofactor">
    <cofactor evidence="11 12">
        <name>FMNH2</name>
        <dbReference type="ChEBI" id="CHEBI:57618"/>
    </cofactor>
    <text evidence="11 12">Reduced FMN (FMNH(2)).</text>
</comment>
<evidence type="ECO:0000256" key="6">
    <source>
        <dbReference type="ARBA" id="ARBA00022643"/>
    </source>
</evidence>
<dbReference type="CDD" id="cd07304">
    <property type="entry name" value="Chorismate_synthase"/>
    <property type="match status" value="1"/>
</dbReference>
<dbReference type="PROSITE" id="PS00788">
    <property type="entry name" value="CHORISMATE_SYNTHASE_2"/>
    <property type="match status" value="1"/>
</dbReference>
<evidence type="ECO:0000256" key="2">
    <source>
        <dbReference type="ARBA" id="ARBA00008014"/>
    </source>
</evidence>
<comment type="caution">
    <text evidence="13">The sequence shown here is derived from an EMBL/GenBank/DDBJ whole genome shotgun (WGS) entry which is preliminary data.</text>
</comment>
<feature type="binding site" evidence="11">
    <location>
        <position position="39"/>
    </location>
    <ligand>
        <name>NADP(+)</name>
        <dbReference type="ChEBI" id="CHEBI:58349"/>
    </ligand>
</feature>
<dbReference type="EC" id="4.2.3.5" evidence="3 11"/>
<comment type="pathway">
    <text evidence="1 11 12">Metabolic intermediate biosynthesis; chorismate biosynthesis; chorismate from D-erythrose 4-phosphate and phosphoenolpyruvate: step 7/7.</text>
</comment>
<comment type="similarity">
    <text evidence="2 11 12">Belongs to the chorismate synthase family.</text>
</comment>
<feature type="binding site" evidence="11">
    <location>
        <position position="289"/>
    </location>
    <ligand>
        <name>FMN</name>
        <dbReference type="ChEBI" id="CHEBI:58210"/>
    </ligand>
</feature>
<dbReference type="Proteomes" id="UP000824135">
    <property type="component" value="Unassembled WGS sequence"/>
</dbReference>
<keyword evidence="7 11" id="KW-0274">FAD</keyword>
<organism evidence="13 14">
    <name type="scientific">Candidatus Borkfalkia excrementavium</name>
    <dbReference type="NCBI Taxonomy" id="2838505"/>
    <lineage>
        <taxon>Bacteria</taxon>
        <taxon>Bacillati</taxon>
        <taxon>Bacillota</taxon>
        <taxon>Clostridia</taxon>
        <taxon>Christensenellales</taxon>
        <taxon>Christensenellaceae</taxon>
        <taxon>Candidatus Borkfalkia</taxon>
    </lineage>
</organism>
<comment type="subunit">
    <text evidence="11">Homotetramer.</text>
</comment>
<dbReference type="EMBL" id="DXCO01000037">
    <property type="protein sequence ID" value="HIY78492.1"/>
    <property type="molecule type" value="Genomic_DNA"/>
</dbReference>
<dbReference type="InterPro" id="IPR000453">
    <property type="entry name" value="Chorismate_synth"/>
</dbReference>
<dbReference type="InterPro" id="IPR035904">
    <property type="entry name" value="Chorismate_synth_AroC_sf"/>
</dbReference>
<reference evidence="13" key="1">
    <citation type="journal article" date="2021" name="PeerJ">
        <title>Extensive microbial diversity within the chicken gut microbiome revealed by metagenomics and culture.</title>
        <authorList>
            <person name="Gilroy R."/>
            <person name="Ravi A."/>
            <person name="Getino M."/>
            <person name="Pursley I."/>
            <person name="Horton D.L."/>
            <person name="Alikhan N.F."/>
            <person name="Baker D."/>
            <person name="Gharbi K."/>
            <person name="Hall N."/>
            <person name="Watson M."/>
            <person name="Adriaenssens E.M."/>
            <person name="Foster-Nyarko E."/>
            <person name="Jarju S."/>
            <person name="Secka A."/>
            <person name="Antonio M."/>
            <person name="Oren A."/>
            <person name="Chaudhuri R.R."/>
            <person name="La Ragione R."/>
            <person name="Hildebrand F."/>
            <person name="Pallen M.J."/>
        </authorList>
    </citation>
    <scope>NUCLEOTIDE SEQUENCE</scope>
    <source>
        <strain evidence="13">CHK199-9574</strain>
    </source>
</reference>
<dbReference type="PROSITE" id="PS00787">
    <property type="entry name" value="CHORISMATE_SYNTHASE_1"/>
    <property type="match status" value="1"/>
</dbReference>
<feature type="binding site" evidence="11">
    <location>
        <begin position="304"/>
        <end position="308"/>
    </location>
    <ligand>
        <name>FMN</name>
        <dbReference type="ChEBI" id="CHEBI:58210"/>
    </ligand>
</feature>
<gene>
    <name evidence="11 13" type="primary">aroC</name>
    <name evidence="13" type="ORF">H9728_05560</name>
</gene>
<dbReference type="SUPFAM" id="SSF103263">
    <property type="entry name" value="Chorismate synthase, AroC"/>
    <property type="match status" value="1"/>
</dbReference>
<evidence type="ECO:0000256" key="8">
    <source>
        <dbReference type="ARBA" id="ARBA00022857"/>
    </source>
</evidence>
<dbReference type="NCBIfam" id="NF003793">
    <property type="entry name" value="PRK05382.1"/>
    <property type="match status" value="1"/>
</dbReference>
<evidence type="ECO:0000256" key="11">
    <source>
        <dbReference type="HAMAP-Rule" id="MF_00300"/>
    </source>
</evidence>
<name>A0A9D1Z9H1_9FIRM</name>
<protein>
    <recommendedName>
        <fullName evidence="3 11">Chorismate synthase</fullName>
        <shortName evidence="11">CS</shortName>
        <ecNumber evidence="3 11">4.2.3.5</ecNumber>
    </recommendedName>
    <alternativeName>
        <fullName evidence="11">5-enolpyruvylshikimate-3-phosphate phospholyase</fullName>
    </alternativeName>
</protein>
<keyword evidence="9 11" id="KW-0057">Aromatic amino acid biosynthesis</keyword>
<dbReference type="AlphaFoldDB" id="A0A9D1Z9H1"/>
<evidence type="ECO:0000256" key="3">
    <source>
        <dbReference type="ARBA" id="ARBA00013036"/>
    </source>
</evidence>
<evidence type="ECO:0000256" key="5">
    <source>
        <dbReference type="ARBA" id="ARBA00022630"/>
    </source>
</evidence>
<evidence type="ECO:0000256" key="12">
    <source>
        <dbReference type="RuleBase" id="RU000605"/>
    </source>
</evidence>
<dbReference type="GO" id="GO:0009423">
    <property type="term" value="P:chorismate biosynthetic process"/>
    <property type="evidence" value="ECO:0007669"/>
    <property type="project" value="UniProtKB-UniRule"/>
</dbReference>
<dbReference type="PANTHER" id="PTHR21085">
    <property type="entry name" value="CHORISMATE SYNTHASE"/>
    <property type="match status" value="1"/>
</dbReference>
<evidence type="ECO:0000256" key="1">
    <source>
        <dbReference type="ARBA" id="ARBA00005044"/>
    </source>
</evidence>
<dbReference type="GO" id="GO:0008652">
    <property type="term" value="P:amino acid biosynthetic process"/>
    <property type="evidence" value="ECO:0007669"/>
    <property type="project" value="UniProtKB-KW"/>
</dbReference>
<dbReference type="Gene3D" id="3.60.150.10">
    <property type="entry name" value="Chorismate synthase AroC"/>
    <property type="match status" value="1"/>
</dbReference>
<dbReference type="PIRSF" id="PIRSF001456">
    <property type="entry name" value="Chorismate_synth"/>
    <property type="match status" value="1"/>
</dbReference>
<dbReference type="GO" id="GO:0004107">
    <property type="term" value="F:chorismate synthase activity"/>
    <property type="evidence" value="ECO:0007669"/>
    <property type="project" value="UniProtKB-UniRule"/>
</dbReference>
<reference evidence="13" key="2">
    <citation type="submission" date="2021-04" db="EMBL/GenBank/DDBJ databases">
        <authorList>
            <person name="Gilroy R."/>
        </authorList>
    </citation>
    <scope>NUCLEOTIDE SEQUENCE</scope>
    <source>
        <strain evidence="13">CHK199-9574</strain>
    </source>
</reference>
<evidence type="ECO:0000256" key="9">
    <source>
        <dbReference type="ARBA" id="ARBA00023141"/>
    </source>
</evidence>
<keyword evidence="5 11" id="KW-0285">Flavoprotein</keyword>
<dbReference type="Pfam" id="PF01264">
    <property type="entry name" value="Chorismate_synt"/>
    <property type="match status" value="1"/>
</dbReference>
<feature type="binding site" evidence="11">
    <location>
        <begin position="127"/>
        <end position="129"/>
    </location>
    <ligand>
        <name>FMN</name>
        <dbReference type="ChEBI" id="CHEBI:58210"/>
    </ligand>
</feature>
<evidence type="ECO:0000256" key="7">
    <source>
        <dbReference type="ARBA" id="ARBA00022827"/>
    </source>
</evidence>
<dbReference type="FunFam" id="3.60.150.10:FF:000002">
    <property type="entry name" value="Chorismate synthase"/>
    <property type="match status" value="1"/>
</dbReference>
<evidence type="ECO:0000256" key="10">
    <source>
        <dbReference type="ARBA" id="ARBA00023239"/>
    </source>
</evidence>
<keyword evidence="8 11" id="KW-0521">NADP</keyword>
<feature type="binding site" evidence="11">
    <location>
        <position position="45"/>
    </location>
    <ligand>
        <name>NADP(+)</name>
        <dbReference type="ChEBI" id="CHEBI:58349"/>
    </ligand>
</feature>
<comment type="function">
    <text evidence="11">Catalyzes the anti-1,4-elimination of the C-3 phosphate and the C-6 proR hydrogen from 5-enolpyruvylshikimate-3-phosphate (EPSP) to yield chorismate, which is the branch point compound that serves as the starting substrate for the three terminal pathways of aromatic amino acid biosynthesis. This reaction introduces a second double bond into the aromatic ring system.</text>
</comment>
<dbReference type="GO" id="GO:0005829">
    <property type="term" value="C:cytosol"/>
    <property type="evidence" value="ECO:0007669"/>
    <property type="project" value="TreeGrafter"/>
</dbReference>
<evidence type="ECO:0000313" key="13">
    <source>
        <dbReference type="EMBL" id="HIY78492.1"/>
    </source>
</evidence>
<keyword evidence="10 11" id="KW-0456">Lyase</keyword>
<proteinExistence type="inferred from homology"/>
<feature type="binding site" evidence="11">
    <location>
        <begin position="245"/>
        <end position="246"/>
    </location>
    <ligand>
        <name>FMN</name>
        <dbReference type="ChEBI" id="CHEBI:58210"/>
    </ligand>
</feature>
<sequence length="376" mass="41398">MKLTTAGESHGRALVAIIEGLPSNLEIDVAEIDSYLSLRQSGYGRGARQKIESDRVQILTGVRNRLTLGSPVTLMVENKDYKNWEEFMSPYGADVSKRRLTRVRPGHADLTGLFKYDQTDARNILERASARETAVRVAAGTIARQLLRALGVEVTGYVQSIEQISDERRYSFDEIAGLKKYDLFMPDEGLRAAARKRIDEISESKDTAGGILELRVRGLKSGFGSCMSYSEKLDAHLACALMSVQAIKGVEVGLGFEAARRAGSLVHDQIYYRGGAFVRETNNAGGIEGGMSNGEEIVLRAAMKPIPTLMRGLDTVDFDTKEACRAATERSDVCSVCACEIILESVLCFALAEKVLSRLGGDNMREVKERYDRLPR</sequence>